<gene>
    <name evidence="1" type="ORF">DFQ11_102687</name>
</gene>
<evidence type="ECO:0000313" key="1">
    <source>
        <dbReference type="EMBL" id="PYE82106.1"/>
    </source>
</evidence>
<keyword evidence="2" id="KW-1185">Reference proteome</keyword>
<evidence type="ECO:0000313" key="2">
    <source>
        <dbReference type="Proteomes" id="UP000248054"/>
    </source>
</evidence>
<dbReference type="Proteomes" id="UP000248054">
    <property type="component" value="Unassembled WGS sequence"/>
</dbReference>
<sequence>MQLRIPMSAAERRYINSKYNTATIFQPQSGDILIDHMDNTQPKAPEERHINNPNSTTPININHRYNCASQCQPKSGDILIEHIDTP</sequence>
<dbReference type="AlphaFoldDB" id="A0A2V4WXY3"/>
<accession>A0A2V4WXY3</accession>
<name>A0A2V4WXY3_9FLAO</name>
<comment type="caution">
    <text evidence="1">The sequence shown here is derived from an EMBL/GenBank/DDBJ whole genome shotgun (WGS) entry which is preliminary data.</text>
</comment>
<dbReference type="EMBL" id="QJTD01000002">
    <property type="protein sequence ID" value="PYE82106.1"/>
    <property type="molecule type" value="Genomic_DNA"/>
</dbReference>
<proteinExistence type="predicted"/>
<organism evidence="1 2">
    <name type="scientific">Winogradskyella epiphytica</name>
    <dbReference type="NCBI Taxonomy" id="262005"/>
    <lineage>
        <taxon>Bacteria</taxon>
        <taxon>Pseudomonadati</taxon>
        <taxon>Bacteroidota</taxon>
        <taxon>Flavobacteriia</taxon>
        <taxon>Flavobacteriales</taxon>
        <taxon>Flavobacteriaceae</taxon>
        <taxon>Winogradskyella</taxon>
    </lineage>
</organism>
<reference evidence="1 2" key="1">
    <citation type="submission" date="2018-06" db="EMBL/GenBank/DDBJ databases">
        <title>Genomic Encyclopedia of Type Strains, Phase III (KMG-III): the genomes of soil and plant-associated and newly described type strains.</title>
        <authorList>
            <person name="Whitman W."/>
        </authorList>
    </citation>
    <scope>NUCLEOTIDE SEQUENCE [LARGE SCALE GENOMIC DNA]</scope>
    <source>
        <strain evidence="1 2">CECT 7945</strain>
    </source>
</reference>
<protein>
    <submittedName>
        <fullName evidence="1">Uncharacterized protein</fullName>
    </submittedName>
</protein>